<evidence type="ECO:0000256" key="1">
    <source>
        <dbReference type="SAM" id="MobiDB-lite"/>
    </source>
</evidence>
<accession>A0A9D4EFL8</accession>
<protein>
    <submittedName>
        <fullName evidence="2">Uncharacterized protein</fullName>
    </submittedName>
</protein>
<keyword evidence="3" id="KW-1185">Reference proteome</keyword>
<proteinExistence type="predicted"/>
<dbReference type="Proteomes" id="UP000828390">
    <property type="component" value="Unassembled WGS sequence"/>
</dbReference>
<dbReference type="AlphaFoldDB" id="A0A9D4EFL8"/>
<evidence type="ECO:0000313" key="3">
    <source>
        <dbReference type="Proteomes" id="UP000828390"/>
    </source>
</evidence>
<comment type="caution">
    <text evidence="2">The sequence shown here is derived from an EMBL/GenBank/DDBJ whole genome shotgun (WGS) entry which is preliminary data.</text>
</comment>
<reference evidence="2" key="2">
    <citation type="submission" date="2020-11" db="EMBL/GenBank/DDBJ databases">
        <authorList>
            <person name="McCartney M.A."/>
            <person name="Auch B."/>
            <person name="Kono T."/>
            <person name="Mallez S."/>
            <person name="Becker A."/>
            <person name="Gohl D.M."/>
            <person name="Silverstein K.A.T."/>
            <person name="Koren S."/>
            <person name="Bechman K.B."/>
            <person name="Herman A."/>
            <person name="Abrahante J.E."/>
            <person name="Garbe J."/>
        </authorList>
    </citation>
    <scope>NUCLEOTIDE SEQUENCE</scope>
    <source>
        <strain evidence="2">Duluth1</strain>
        <tissue evidence="2">Whole animal</tissue>
    </source>
</reference>
<reference evidence="2" key="1">
    <citation type="journal article" date="2019" name="bioRxiv">
        <title>The Genome of the Zebra Mussel, Dreissena polymorpha: A Resource for Invasive Species Research.</title>
        <authorList>
            <person name="McCartney M.A."/>
            <person name="Auch B."/>
            <person name="Kono T."/>
            <person name="Mallez S."/>
            <person name="Zhang Y."/>
            <person name="Obille A."/>
            <person name="Becker A."/>
            <person name="Abrahante J.E."/>
            <person name="Garbe J."/>
            <person name="Badalamenti J.P."/>
            <person name="Herman A."/>
            <person name="Mangelson H."/>
            <person name="Liachko I."/>
            <person name="Sullivan S."/>
            <person name="Sone E.D."/>
            <person name="Koren S."/>
            <person name="Silverstein K.A.T."/>
            <person name="Beckman K.B."/>
            <person name="Gohl D.M."/>
        </authorList>
    </citation>
    <scope>NUCLEOTIDE SEQUENCE</scope>
    <source>
        <strain evidence="2">Duluth1</strain>
        <tissue evidence="2">Whole animal</tissue>
    </source>
</reference>
<feature type="region of interest" description="Disordered" evidence="1">
    <location>
        <begin position="81"/>
        <end position="102"/>
    </location>
</feature>
<gene>
    <name evidence="2" type="ORF">DPMN_179729</name>
</gene>
<name>A0A9D4EFL8_DREPO</name>
<evidence type="ECO:0000313" key="2">
    <source>
        <dbReference type="EMBL" id="KAH3778274.1"/>
    </source>
</evidence>
<dbReference type="EMBL" id="JAIWYP010000009">
    <property type="protein sequence ID" value="KAH3778274.1"/>
    <property type="molecule type" value="Genomic_DNA"/>
</dbReference>
<organism evidence="2 3">
    <name type="scientific">Dreissena polymorpha</name>
    <name type="common">Zebra mussel</name>
    <name type="synonym">Mytilus polymorpha</name>
    <dbReference type="NCBI Taxonomy" id="45954"/>
    <lineage>
        <taxon>Eukaryota</taxon>
        <taxon>Metazoa</taxon>
        <taxon>Spiralia</taxon>
        <taxon>Lophotrochozoa</taxon>
        <taxon>Mollusca</taxon>
        <taxon>Bivalvia</taxon>
        <taxon>Autobranchia</taxon>
        <taxon>Heteroconchia</taxon>
        <taxon>Euheterodonta</taxon>
        <taxon>Imparidentia</taxon>
        <taxon>Neoheterodontei</taxon>
        <taxon>Myida</taxon>
        <taxon>Dreissenoidea</taxon>
        <taxon>Dreissenidae</taxon>
        <taxon>Dreissena</taxon>
    </lineage>
</organism>
<sequence>MTKSDITDNQGLWFIKEIIARVHNVSMDICPQVGNRTTTIRFVIHWSTNNSAKDGPKSALKKEEGWAWSKLPHPVKKCLLRKRQQGNKRQTEPGVKQTRQLD</sequence>